<dbReference type="PANTHER" id="PTHR45814:SF3">
    <property type="entry name" value="HISTONE-LYSINE N-METHYLTRANSFERASE SETD1A"/>
    <property type="match status" value="1"/>
</dbReference>
<dbReference type="SUPFAM" id="SSF54928">
    <property type="entry name" value="RNA-binding domain, RBD"/>
    <property type="match status" value="1"/>
</dbReference>
<dbReference type="GO" id="GO:0003723">
    <property type="term" value="F:RNA binding"/>
    <property type="evidence" value="ECO:0007669"/>
    <property type="project" value="UniProtKB-UniRule"/>
</dbReference>
<comment type="subcellular location">
    <subcellularLocation>
        <location evidence="1">Nucleus</location>
    </subcellularLocation>
</comment>
<dbReference type="FunFam" id="3.30.70.330:FF:000178">
    <property type="entry name" value="Histone-lysine N-methyltransferase"/>
    <property type="match status" value="1"/>
</dbReference>
<protein>
    <recommendedName>
        <fullName evidence="8">RRM domain-containing protein</fullName>
    </recommendedName>
</protein>
<keyword evidence="2" id="KW-0489">Methyltransferase</keyword>
<evidence type="ECO:0000256" key="1">
    <source>
        <dbReference type="ARBA" id="ARBA00004123"/>
    </source>
</evidence>
<evidence type="ECO:0000313" key="10">
    <source>
        <dbReference type="Proteomes" id="UP000288216"/>
    </source>
</evidence>
<dbReference type="PANTHER" id="PTHR45814">
    <property type="entry name" value="HISTONE-LYSINE N-METHYLTRANSFERASE SETD1"/>
    <property type="match status" value="1"/>
</dbReference>
<accession>A0A401QM78</accession>
<dbReference type="STRING" id="75743.A0A401QM78"/>
<keyword evidence="3" id="KW-0808">Transferase</keyword>
<dbReference type="OMA" id="FLLEMCQ"/>
<keyword evidence="4" id="KW-0949">S-adenosyl-L-methionine</keyword>
<dbReference type="InterPro" id="IPR012677">
    <property type="entry name" value="Nucleotide-bd_a/b_plait_sf"/>
</dbReference>
<dbReference type="Pfam" id="PF00076">
    <property type="entry name" value="RRM_1"/>
    <property type="match status" value="1"/>
</dbReference>
<dbReference type="Proteomes" id="UP000288216">
    <property type="component" value="Unassembled WGS sequence"/>
</dbReference>
<dbReference type="AlphaFoldDB" id="A0A401QM78"/>
<keyword evidence="10" id="KW-1185">Reference proteome</keyword>
<sequence>MSPLLILASLAQFDEYYVGSVPLKEVTFARLNDNVKEGFLADMCKKFGDVEEIEILYNPKNKKHLGLAKVVFTSTRGAKDTVKNLHNTSVMGNIIHAQLDIK</sequence>
<dbReference type="PROSITE" id="PS50102">
    <property type="entry name" value="RRM"/>
    <property type="match status" value="1"/>
</dbReference>
<evidence type="ECO:0000256" key="4">
    <source>
        <dbReference type="ARBA" id="ARBA00022691"/>
    </source>
</evidence>
<evidence type="ECO:0000256" key="3">
    <source>
        <dbReference type="ARBA" id="ARBA00022679"/>
    </source>
</evidence>
<keyword evidence="5" id="KW-0156">Chromatin regulator</keyword>
<proteinExistence type="predicted"/>
<comment type="caution">
    <text evidence="9">The sequence shown here is derived from an EMBL/GenBank/DDBJ whole genome shotgun (WGS) entry which is preliminary data.</text>
</comment>
<feature type="domain" description="RRM" evidence="8">
    <location>
        <begin position="14"/>
        <end position="102"/>
    </location>
</feature>
<evidence type="ECO:0000256" key="6">
    <source>
        <dbReference type="ARBA" id="ARBA00023242"/>
    </source>
</evidence>
<dbReference type="EMBL" id="BFAA01299482">
    <property type="protein sequence ID" value="GCB86531.1"/>
    <property type="molecule type" value="Genomic_DNA"/>
</dbReference>
<dbReference type="GO" id="GO:0032259">
    <property type="term" value="P:methylation"/>
    <property type="evidence" value="ECO:0007669"/>
    <property type="project" value="UniProtKB-KW"/>
</dbReference>
<dbReference type="Gene3D" id="3.30.70.330">
    <property type="match status" value="1"/>
</dbReference>
<evidence type="ECO:0000313" key="9">
    <source>
        <dbReference type="EMBL" id="GCB86531.1"/>
    </source>
</evidence>
<dbReference type="GO" id="GO:0042800">
    <property type="term" value="F:histone H3K4 methyltransferase activity"/>
    <property type="evidence" value="ECO:0007669"/>
    <property type="project" value="InterPro"/>
</dbReference>
<dbReference type="InterPro" id="IPR000504">
    <property type="entry name" value="RRM_dom"/>
</dbReference>
<feature type="non-terminal residue" evidence="9">
    <location>
        <position position="102"/>
    </location>
</feature>
<name>A0A401QM78_SCYTO</name>
<reference evidence="9 10" key="1">
    <citation type="journal article" date="2018" name="Nat. Ecol. Evol.">
        <title>Shark genomes provide insights into elasmobranch evolution and the origin of vertebrates.</title>
        <authorList>
            <person name="Hara Y"/>
            <person name="Yamaguchi K"/>
            <person name="Onimaru K"/>
            <person name="Kadota M"/>
            <person name="Koyanagi M"/>
            <person name="Keeley SD"/>
            <person name="Tatsumi K"/>
            <person name="Tanaka K"/>
            <person name="Motone F"/>
            <person name="Kageyama Y"/>
            <person name="Nozu R"/>
            <person name="Adachi N"/>
            <person name="Nishimura O"/>
            <person name="Nakagawa R"/>
            <person name="Tanegashima C"/>
            <person name="Kiyatake I"/>
            <person name="Matsumoto R"/>
            <person name="Murakumo K"/>
            <person name="Nishida K"/>
            <person name="Terakita A"/>
            <person name="Kuratani S"/>
            <person name="Sato K"/>
            <person name="Hyodo S Kuraku.S."/>
        </authorList>
    </citation>
    <scope>NUCLEOTIDE SEQUENCE [LARGE SCALE GENOMIC DNA]</scope>
</reference>
<gene>
    <name evidence="9" type="ORF">scyTo_0027190</name>
</gene>
<keyword evidence="6" id="KW-0539">Nucleus</keyword>
<evidence type="ECO:0000256" key="7">
    <source>
        <dbReference type="PROSITE-ProRule" id="PRU00176"/>
    </source>
</evidence>
<evidence type="ECO:0000259" key="8">
    <source>
        <dbReference type="PROSITE" id="PS50102"/>
    </source>
</evidence>
<dbReference type="InterPro" id="IPR035979">
    <property type="entry name" value="RBD_domain_sf"/>
</dbReference>
<evidence type="ECO:0000256" key="5">
    <source>
        <dbReference type="ARBA" id="ARBA00022853"/>
    </source>
</evidence>
<keyword evidence="7" id="KW-0694">RNA-binding</keyword>
<dbReference type="SMART" id="SM00360">
    <property type="entry name" value="RRM"/>
    <property type="match status" value="1"/>
</dbReference>
<organism evidence="9 10">
    <name type="scientific">Scyliorhinus torazame</name>
    <name type="common">Cloudy catshark</name>
    <name type="synonym">Catulus torazame</name>
    <dbReference type="NCBI Taxonomy" id="75743"/>
    <lineage>
        <taxon>Eukaryota</taxon>
        <taxon>Metazoa</taxon>
        <taxon>Chordata</taxon>
        <taxon>Craniata</taxon>
        <taxon>Vertebrata</taxon>
        <taxon>Chondrichthyes</taxon>
        <taxon>Elasmobranchii</taxon>
        <taxon>Galeomorphii</taxon>
        <taxon>Galeoidea</taxon>
        <taxon>Carcharhiniformes</taxon>
        <taxon>Scyliorhinidae</taxon>
        <taxon>Scyliorhinus</taxon>
    </lineage>
</organism>
<dbReference type="OrthoDB" id="308383at2759"/>
<dbReference type="GO" id="GO:0048188">
    <property type="term" value="C:Set1C/COMPASS complex"/>
    <property type="evidence" value="ECO:0007669"/>
    <property type="project" value="TreeGrafter"/>
</dbReference>
<evidence type="ECO:0000256" key="2">
    <source>
        <dbReference type="ARBA" id="ARBA00022603"/>
    </source>
</evidence>
<dbReference type="InterPro" id="IPR044570">
    <property type="entry name" value="Set1-like"/>
</dbReference>